<evidence type="ECO:0000313" key="2">
    <source>
        <dbReference type="EMBL" id="KJZ45455.1"/>
    </source>
</evidence>
<evidence type="ECO:0000313" key="3">
    <source>
        <dbReference type="Proteomes" id="UP000033588"/>
    </source>
</evidence>
<dbReference type="AlphaFoldDB" id="A0A0F4TNA0"/>
<sequence>MQGLIGAQTYHALDAILDALIIAHITDIEFQLGIGIALANVILLLFVTAEDTNIQQYPYRENV</sequence>
<keyword evidence="1" id="KW-0812">Transmembrane</keyword>
<reference evidence="2 3" key="1">
    <citation type="submission" date="2015-03" db="EMBL/GenBank/DDBJ databases">
        <title>Comparative genomics of Pseudomonas insights into diversity of traits involved in vanlence and defense.</title>
        <authorList>
            <person name="Qin Y."/>
        </authorList>
    </citation>
    <scope>NUCLEOTIDE SEQUENCE [LARGE SCALE GENOMIC DNA]</scope>
    <source>
        <strain evidence="2 3">C8</strain>
    </source>
</reference>
<name>A0A0F4TNA0_PSEFL</name>
<dbReference type="Proteomes" id="UP000033588">
    <property type="component" value="Unassembled WGS sequence"/>
</dbReference>
<gene>
    <name evidence="2" type="ORF">VC35_15425</name>
</gene>
<comment type="caution">
    <text evidence="2">The sequence shown here is derived from an EMBL/GenBank/DDBJ whole genome shotgun (WGS) entry which is preliminary data.</text>
</comment>
<feature type="transmembrane region" description="Helical" evidence="1">
    <location>
        <begin position="30"/>
        <end position="49"/>
    </location>
</feature>
<proteinExistence type="predicted"/>
<keyword evidence="1" id="KW-1133">Transmembrane helix</keyword>
<keyword evidence="1" id="KW-0472">Membrane</keyword>
<protein>
    <submittedName>
        <fullName evidence="2">Uncharacterized protein</fullName>
    </submittedName>
</protein>
<organism evidence="2 3">
    <name type="scientific">Pseudomonas fluorescens</name>
    <dbReference type="NCBI Taxonomy" id="294"/>
    <lineage>
        <taxon>Bacteria</taxon>
        <taxon>Pseudomonadati</taxon>
        <taxon>Pseudomonadota</taxon>
        <taxon>Gammaproteobacteria</taxon>
        <taxon>Pseudomonadales</taxon>
        <taxon>Pseudomonadaceae</taxon>
        <taxon>Pseudomonas</taxon>
    </lineage>
</organism>
<accession>A0A0F4TNA0</accession>
<evidence type="ECO:0000256" key="1">
    <source>
        <dbReference type="SAM" id="Phobius"/>
    </source>
</evidence>
<dbReference type="EMBL" id="LACC01000017">
    <property type="protein sequence ID" value="KJZ45455.1"/>
    <property type="molecule type" value="Genomic_DNA"/>
</dbReference>